<reference evidence="6 7" key="1">
    <citation type="journal article" date="2012" name="J. Bacteriol.">
        <title>Draft Genome Sequence of Novosphingobium nitrogenifigens Y88T.</title>
        <authorList>
            <person name="Strabala T.J."/>
            <person name="Macdonald L."/>
            <person name="Liu V."/>
            <person name="Smit A.M."/>
        </authorList>
    </citation>
    <scope>NUCLEOTIDE SEQUENCE [LARGE SCALE GENOMIC DNA]</scope>
    <source>
        <strain evidence="6 7">DSM 19370</strain>
    </source>
</reference>
<evidence type="ECO:0000259" key="4">
    <source>
        <dbReference type="PROSITE" id="PS50110"/>
    </source>
</evidence>
<dbReference type="SUPFAM" id="SSF52172">
    <property type="entry name" value="CheY-like"/>
    <property type="match status" value="1"/>
</dbReference>
<dbReference type="GO" id="GO:0032993">
    <property type="term" value="C:protein-DNA complex"/>
    <property type="evidence" value="ECO:0007669"/>
    <property type="project" value="TreeGrafter"/>
</dbReference>
<evidence type="ECO:0000256" key="1">
    <source>
        <dbReference type="ARBA" id="ARBA00023125"/>
    </source>
</evidence>
<dbReference type="Proteomes" id="UP000004728">
    <property type="component" value="Unassembled WGS sequence"/>
</dbReference>
<feature type="DNA-binding region" description="OmpR/PhoB-type" evidence="3">
    <location>
        <begin position="155"/>
        <end position="253"/>
    </location>
</feature>
<evidence type="ECO:0000313" key="7">
    <source>
        <dbReference type="Proteomes" id="UP000004728"/>
    </source>
</evidence>
<keyword evidence="7" id="KW-1185">Reference proteome</keyword>
<dbReference type="Gene3D" id="3.40.50.2300">
    <property type="match status" value="1"/>
</dbReference>
<dbReference type="GO" id="GO:0000976">
    <property type="term" value="F:transcription cis-regulatory region binding"/>
    <property type="evidence" value="ECO:0007669"/>
    <property type="project" value="TreeGrafter"/>
</dbReference>
<dbReference type="InterPro" id="IPR011006">
    <property type="entry name" value="CheY-like_superfamily"/>
</dbReference>
<dbReference type="PROSITE" id="PS50110">
    <property type="entry name" value="RESPONSE_REGULATORY"/>
    <property type="match status" value="1"/>
</dbReference>
<dbReference type="Pfam" id="PF00072">
    <property type="entry name" value="Response_reg"/>
    <property type="match status" value="1"/>
</dbReference>
<protein>
    <submittedName>
        <fullName evidence="6">Two component transcriptional regulator</fullName>
    </submittedName>
</protein>
<dbReference type="InterPro" id="IPR036388">
    <property type="entry name" value="WH-like_DNA-bd_sf"/>
</dbReference>
<dbReference type="SMART" id="SM00862">
    <property type="entry name" value="Trans_reg_C"/>
    <property type="match status" value="1"/>
</dbReference>
<dbReference type="InParanoid" id="F1Z512"/>
<feature type="domain" description="Response regulatory" evidence="4">
    <location>
        <begin position="32"/>
        <end position="146"/>
    </location>
</feature>
<dbReference type="GO" id="GO:0000156">
    <property type="term" value="F:phosphorelay response regulator activity"/>
    <property type="evidence" value="ECO:0007669"/>
    <property type="project" value="TreeGrafter"/>
</dbReference>
<dbReference type="GO" id="GO:0006355">
    <property type="term" value="P:regulation of DNA-templated transcription"/>
    <property type="evidence" value="ECO:0007669"/>
    <property type="project" value="InterPro"/>
</dbReference>
<dbReference type="GO" id="GO:0005829">
    <property type="term" value="C:cytosol"/>
    <property type="evidence" value="ECO:0007669"/>
    <property type="project" value="TreeGrafter"/>
</dbReference>
<dbReference type="Gene3D" id="1.10.10.10">
    <property type="entry name" value="Winged helix-like DNA-binding domain superfamily/Winged helix DNA-binding domain"/>
    <property type="match status" value="1"/>
</dbReference>
<accession>F1Z512</accession>
<gene>
    <name evidence="6" type="ORF">Y88_1925</name>
</gene>
<name>F1Z512_9SPHN</name>
<dbReference type="SMART" id="SM00448">
    <property type="entry name" value="REC"/>
    <property type="match status" value="1"/>
</dbReference>
<feature type="domain" description="OmpR/PhoB-type" evidence="5">
    <location>
        <begin position="155"/>
        <end position="253"/>
    </location>
</feature>
<evidence type="ECO:0000313" key="6">
    <source>
        <dbReference type="EMBL" id="EGD60051.1"/>
    </source>
</evidence>
<dbReference type="CDD" id="cd17574">
    <property type="entry name" value="REC_OmpR"/>
    <property type="match status" value="1"/>
</dbReference>
<comment type="caution">
    <text evidence="6">The sequence shown here is derived from an EMBL/GenBank/DDBJ whole genome shotgun (WGS) entry which is preliminary data.</text>
</comment>
<dbReference type="Gene3D" id="6.10.250.690">
    <property type="match status" value="1"/>
</dbReference>
<dbReference type="InterPro" id="IPR001789">
    <property type="entry name" value="Sig_transdc_resp-reg_receiver"/>
</dbReference>
<feature type="modified residue" description="4-aspartylphosphate" evidence="2">
    <location>
        <position position="81"/>
    </location>
</feature>
<dbReference type="eggNOG" id="COG0745">
    <property type="taxonomic scope" value="Bacteria"/>
</dbReference>
<evidence type="ECO:0000256" key="2">
    <source>
        <dbReference type="PROSITE-ProRule" id="PRU00169"/>
    </source>
</evidence>
<dbReference type="PANTHER" id="PTHR48111:SF76">
    <property type="entry name" value="TWO-COMPONENT RESPONSE REGULATOR"/>
    <property type="match status" value="1"/>
</dbReference>
<dbReference type="Pfam" id="PF00486">
    <property type="entry name" value="Trans_reg_C"/>
    <property type="match status" value="1"/>
</dbReference>
<dbReference type="EMBL" id="AEWJ01000023">
    <property type="protein sequence ID" value="EGD60051.1"/>
    <property type="molecule type" value="Genomic_DNA"/>
</dbReference>
<dbReference type="PROSITE" id="PS51755">
    <property type="entry name" value="OMPR_PHOB"/>
    <property type="match status" value="1"/>
</dbReference>
<dbReference type="STRING" id="983920.Y88_1925"/>
<keyword evidence="1 3" id="KW-0238">DNA-binding</keyword>
<dbReference type="InterPro" id="IPR039420">
    <property type="entry name" value="WalR-like"/>
</dbReference>
<proteinExistence type="predicted"/>
<dbReference type="PANTHER" id="PTHR48111">
    <property type="entry name" value="REGULATOR OF RPOS"/>
    <property type="match status" value="1"/>
</dbReference>
<dbReference type="AlphaFoldDB" id="F1Z512"/>
<organism evidence="6 7">
    <name type="scientific">Novosphingobium nitrogenifigens DSM 19370</name>
    <dbReference type="NCBI Taxonomy" id="983920"/>
    <lineage>
        <taxon>Bacteria</taxon>
        <taxon>Pseudomonadati</taxon>
        <taxon>Pseudomonadota</taxon>
        <taxon>Alphaproteobacteria</taxon>
        <taxon>Sphingomonadales</taxon>
        <taxon>Sphingomonadaceae</taxon>
        <taxon>Novosphingobium</taxon>
    </lineage>
</organism>
<sequence length="258" mass="29105">MWQVNPILLEPARADANSRTLDRNFNRHIVAQILVVEDDTETAALIRTALEAEHHTVVHLADGRTALDRLAAERFDAATVDRMLPGLDGLTLVARMRARQITTPVLVISALGDVDERIAGLRAGGDDYLAKPFSPAEMVTRIEVLLRRARDYPEDGFLRAGPLELDLVKRKAWVMGEAVELLNKEFRLLEFLVRHAGHVVARQVIFEQVWGRYFEASDNLINVHIARLRRKLERADWPAPIETIKGEGYRLAVPDQDA</sequence>
<dbReference type="HOGENOM" id="CLU_000445_30_4_5"/>
<evidence type="ECO:0000259" key="5">
    <source>
        <dbReference type="PROSITE" id="PS51755"/>
    </source>
</evidence>
<dbReference type="InterPro" id="IPR001867">
    <property type="entry name" value="OmpR/PhoB-type_DNA-bd"/>
</dbReference>
<dbReference type="CDD" id="cd00383">
    <property type="entry name" value="trans_reg_C"/>
    <property type="match status" value="1"/>
</dbReference>
<keyword evidence="2" id="KW-0597">Phosphoprotein</keyword>
<evidence type="ECO:0000256" key="3">
    <source>
        <dbReference type="PROSITE-ProRule" id="PRU01091"/>
    </source>
</evidence>